<dbReference type="Proteomes" id="UP000549765">
    <property type="component" value="Unassembled WGS sequence"/>
</dbReference>
<comment type="caution">
    <text evidence="1">The sequence shown here is derived from an EMBL/GenBank/DDBJ whole genome shotgun (WGS) entry which is preliminary data.</text>
</comment>
<dbReference type="AlphaFoldDB" id="A0A7X6N585"/>
<protein>
    <submittedName>
        <fullName evidence="1">Uncharacterized protein</fullName>
    </submittedName>
</protein>
<evidence type="ECO:0000313" key="1">
    <source>
        <dbReference type="EMBL" id="NKZ24173.1"/>
    </source>
</evidence>
<accession>A0A7X6N585</accession>
<evidence type="ECO:0000313" key="2">
    <source>
        <dbReference type="Proteomes" id="UP000549765"/>
    </source>
</evidence>
<sequence>MINEDKIFPLYDAKKFALWAQQDQGLQIVTDLHDAQWLTIEGTMYGIATGKAPGEIQANIKDYLEQFPTYRALTVNKNNFWSIVHEATGLVRVVPETEIVRTMILQKLTPIQKKVIDDAAFELEPYTKNRQYFTYLL</sequence>
<proteinExistence type="predicted"/>
<dbReference type="EMBL" id="JAAXPN010000004">
    <property type="protein sequence ID" value="NKZ24173.1"/>
    <property type="molecule type" value="Genomic_DNA"/>
</dbReference>
<organism evidence="1 2">
    <name type="scientific">Periweissella fabalis</name>
    <dbReference type="NCBI Taxonomy" id="1070421"/>
    <lineage>
        <taxon>Bacteria</taxon>
        <taxon>Bacillati</taxon>
        <taxon>Bacillota</taxon>
        <taxon>Bacilli</taxon>
        <taxon>Lactobacillales</taxon>
        <taxon>Lactobacillaceae</taxon>
        <taxon>Periweissella</taxon>
    </lineage>
</organism>
<reference evidence="1 2" key="1">
    <citation type="submission" date="2020-04" db="EMBL/GenBank/DDBJ databases">
        <title>MicrobeNet Type strains.</title>
        <authorList>
            <person name="Nicholson A.C."/>
        </authorList>
    </citation>
    <scope>NUCLEOTIDE SEQUENCE [LARGE SCALE GENOMIC DNA]</scope>
    <source>
        <strain evidence="1 2">CCUG 61472</strain>
    </source>
</reference>
<name>A0A7X6N585_9LACO</name>
<dbReference type="RefSeq" id="WP_168721972.1">
    <property type="nucleotide sequence ID" value="NZ_JAAXPN010000004.1"/>
</dbReference>
<keyword evidence="2" id="KW-1185">Reference proteome</keyword>
<gene>
    <name evidence="1" type="ORF">HF964_05040</name>
</gene>